<dbReference type="Pfam" id="PF13612">
    <property type="entry name" value="DDE_Tnp_1_3"/>
    <property type="match status" value="1"/>
</dbReference>
<evidence type="ECO:0000313" key="3">
    <source>
        <dbReference type="Proteomes" id="UP000242642"/>
    </source>
</evidence>
<dbReference type="NCBIfam" id="NF033520">
    <property type="entry name" value="transpos_IS982"/>
    <property type="match status" value="1"/>
</dbReference>
<dbReference type="Proteomes" id="UP000242642">
    <property type="component" value="Unassembled WGS sequence"/>
</dbReference>
<protein>
    <submittedName>
        <fullName evidence="2">Transposase DDE domain-containing protein</fullName>
    </submittedName>
</protein>
<evidence type="ECO:0000259" key="1">
    <source>
        <dbReference type="Pfam" id="PF13612"/>
    </source>
</evidence>
<organism evidence="2 3">
    <name type="scientific">Thorsellia anophelis DSM 18579</name>
    <dbReference type="NCBI Taxonomy" id="1123402"/>
    <lineage>
        <taxon>Bacteria</taxon>
        <taxon>Pseudomonadati</taxon>
        <taxon>Pseudomonadota</taxon>
        <taxon>Gammaproteobacteria</taxon>
        <taxon>Enterobacterales</taxon>
        <taxon>Thorselliaceae</taxon>
        <taxon>Thorsellia</taxon>
    </lineage>
</organism>
<dbReference type="InterPro" id="IPR025668">
    <property type="entry name" value="Tnp_DDE_dom"/>
</dbReference>
<evidence type="ECO:0000313" key="2">
    <source>
        <dbReference type="EMBL" id="SES83640.1"/>
    </source>
</evidence>
<sequence length="294" mass="34044">MPSLVNYIIYTFIKIDDSLNKILEEYDRPLRARGFKPKLSDSEVITMELIGELFGIDSTVGIWRYFNKHWTHLFPNLSSRSQFAKQCQNLWIVKQKILENLNSSGYLFHIIDGFPIAVCHNKRIIHCKRFKREAARGYCASKEQYYYGFKGHLVVNQDGEIVNFDVTPANIDEREMLIELLEGKTGLALGDKGYLGADTAEQCINHGIAIETPVRKNMRDKLPKNIRNFWNDKRRIIESTIGQLAEKFNIERTFARTILSFTNRLSRKILLHKLATLFNKEQGRPILSIADLAF</sequence>
<reference evidence="3" key="1">
    <citation type="submission" date="2016-10" db="EMBL/GenBank/DDBJ databases">
        <authorList>
            <person name="Varghese N."/>
            <person name="Submissions S."/>
        </authorList>
    </citation>
    <scope>NUCLEOTIDE SEQUENCE [LARGE SCALE GENOMIC DNA]</scope>
    <source>
        <strain evidence="3">DSM 18579</strain>
    </source>
</reference>
<gene>
    <name evidence="2" type="ORF">SAMN02583745_00640</name>
</gene>
<dbReference type="AlphaFoldDB" id="A0A1H9ZPH8"/>
<dbReference type="EMBL" id="FOHV01000004">
    <property type="protein sequence ID" value="SES83640.1"/>
    <property type="molecule type" value="Genomic_DNA"/>
</dbReference>
<dbReference type="RefSeq" id="WP_177168563.1">
    <property type="nucleotide sequence ID" value="NZ_FOHV01000004.1"/>
</dbReference>
<keyword evidence="3" id="KW-1185">Reference proteome</keyword>
<accession>A0A1H9ZPH8</accession>
<name>A0A1H9ZPH8_9GAMM</name>
<proteinExistence type="predicted"/>
<feature type="domain" description="Transposase DDE" evidence="1">
    <location>
        <begin position="109"/>
        <end position="256"/>
    </location>
</feature>